<feature type="transmembrane region" description="Helical" evidence="2">
    <location>
        <begin position="171"/>
        <end position="189"/>
    </location>
</feature>
<proteinExistence type="predicted"/>
<dbReference type="SUPFAM" id="SSF103473">
    <property type="entry name" value="MFS general substrate transporter"/>
    <property type="match status" value="1"/>
</dbReference>
<dbReference type="Gene3D" id="3.40.50.150">
    <property type="entry name" value="Vaccinia Virus protein VP39"/>
    <property type="match status" value="1"/>
</dbReference>
<feature type="transmembrane region" description="Helical" evidence="2">
    <location>
        <begin position="69"/>
        <end position="89"/>
    </location>
</feature>
<feature type="transmembrane region" description="Helical" evidence="2">
    <location>
        <begin position="201"/>
        <end position="224"/>
    </location>
</feature>
<protein>
    <submittedName>
        <fullName evidence="3">Spermidine synthase</fullName>
    </submittedName>
</protein>
<sequence>MRPFTAGLLVFFTSAAVLVMEILAARLLAPYVGDTLATYTGIIGMILAAIAAGTWLGGRMADRVDPSRVLGPVLLVGGALSLLIVPIVRLVGQLPLGTGPVAVLILVGLAFFLPAAVLSAVPPTVVKLQLADLATTGSTVGRISALGTAGAIVGTFLTGFLLVATWPTTPIMIGVAVALLLSGLAVEMAQRRARKAPFPAALSAVVIGVTAVGAAGSSAIGGALNPCQEESAYFCARVIPNLAGCPDGLTLYLDTLRHSCVHPEDPSRLDFSYTQLFADVITATAPDGAPLDAVHVGGGGFSVPRYLEVTHPGSTSRVLELDPALVEIAERQLGLTLSDDLTVTTGDARIGIRGIGDDTADIVLGDAFGGLSVPWHLSTVEWTREIDRVLRPDGVFVLNVIDYPPFGFARAEAATLQQVFEHVALLAPPGRAQGESGGNMVLVASHAPIDAEGILAANRDRDDTDVLTTGTDLETFIDGAGPLTDDYAPVDQLIAQGR</sequence>
<organism evidence="3 4">
    <name type="scientific">Nakamurella alba</name>
    <dbReference type="NCBI Taxonomy" id="2665158"/>
    <lineage>
        <taxon>Bacteria</taxon>
        <taxon>Bacillati</taxon>
        <taxon>Actinomycetota</taxon>
        <taxon>Actinomycetes</taxon>
        <taxon>Nakamurellales</taxon>
        <taxon>Nakamurellaceae</taxon>
        <taxon>Nakamurella</taxon>
    </lineage>
</organism>
<dbReference type="AlphaFoldDB" id="A0A7K1FL90"/>
<dbReference type="InterPro" id="IPR029063">
    <property type="entry name" value="SAM-dependent_MTases_sf"/>
</dbReference>
<evidence type="ECO:0000313" key="3">
    <source>
        <dbReference type="EMBL" id="MTD14911.1"/>
    </source>
</evidence>
<gene>
    <name evidence="3" type="ORF">GIS00_13275</name>
</gene>
<dbReference type="InterPro" id="IPR036259">
    <property type="entry name" value="MFS_trans_sf"/>
</dbReference>
<dbReference type="GO" id="GO:0006596">
    <property type="term" value="P:polyamine biosynthetic process"/>
    <property type="evidence" value="ECO:0007669"/>
    <property type="project" value="UniProtKB-KW"/>
</dbReference>
<dbReference type="NCBIfam" id="NF037959">
    <property type="entry name" value="MFS_SpdSyn"/>
    <property type="match status" value="1"/>
</dbReference>
<name>A0A7K1FL90_9ACTN</name>
<accession>A0A7K1FL90</accession>
<dbReference type="Gene3D" id="1.20.1250.20">
    <property type="entry name" value="MFS general substrate transporter like domains"/>
    <property type="match status" value="1"/>
</dbReference>
<dbReference type="RefSeq" id="WP_154768906.1">
    <property type="nucleotide sequence ID" value="NZ_WLYK01000005.1"/>
</dbReference>
<feature type="transmembrane region" description="Helical" evidence="2">
    <location>
        <begin position="143"/>
        <end position="165"/>
    </location>
</feature>
<dbReference type="PANTHER" id="PTHR43317">
    <property type="entry name" value="THERMOSPERMINE SYNTHASE ACAULIS5"/>
    <property type="match status" value="1"/>
</dbReference>
<feature type="transmembrane region" description="Helical" evidence="2">
    <location>
        <begin position="40"/>
        <end position="57"/>
    </location>
</feature>
<dbReference type="PANTHER" id="PTHR43317:SF1">
    <property type="entry name" value="THERMOSPERMINE SYNTHASE ACAULIS5"/>
    <property type="match status" value="1"/>
</dbReference>
<keyword evidence="2" id="KW-0472">Membrane</keyword>
<evidence type="ECO:0000256" key="2">
    <source>
        <dbReference type="SAM" id="Phobius"/>
    </source>
</evidence>
<keyword evidence="2" id="KW-0812">Transmembrane</keyword>
<keyword evidence="1" id="KW-0620">Polyamine biosynthesis</keyword>
<comment type="caution">
    <text evidence="3">The sequence shown here is derived from an EMBL/GenBank/DDBJ whole genome shotgun (WGS) entry which is preliminary data.</text>
</comment>
<evidence type="ECO:0000256" key="1">
    <source>
        <dbReference type="ARBA" id="ARBA00023115"/>
    </source>
</evidence>
<dbReference type="Proteomes" id="UP000460221">
    <property type="component" value="Unassembled WGS sequence"/>
</dbReference>
<keyword evidence="2" id="KW-1133">Transmembrane helix</keyword>
<keyword evidence="4" id="KW-1185">Reference proteome</keyword>
<dbReference type="SUPFAM" id="SSF53335">
    <property type="entry name" value="S-adenosyl-L-methionine-dependent methyltransferases"/>
    <property type="match status" value="1"/>
</dbReference>
<feature type="transmembrane region" description="Helical" evidence="2">
    <location>
        <begin position="101"/>
        <end position="122"/>
    </location>
</feature>
<reference evidence="3 4" key="1">
    <citation type="submission" date="2019-11" db="EMBL/GenBank/DDBJ databases">
        <authorList>
            <person name="Jiang L.-Q."/>
        </authorList>
    </citation>
    <scope>NUCLEOTIDE SEQUENCE [LARGE SCALE GENOMIC DNA]</scope>
    <source>
        <strain evidence="3 4">YIM 132087</strain>
    </source>
</reference>
<evidence type="ECO:0000313" key="4">
    <source>
        <dbReference type="Proteomes" id="UP000460221"/>
    </source>
</evidence>
<dbReference type="EMBL" id="WLYK01000005">
    <property type="protein sequence ID" value="MTD14911.1"/>
    <property type="molecule type" value="Genomic_DNA"/>
</dbReference>